<feature type="compositionally biased region" description="Basic and acidic residues" evidence="1">
    <location>
        <begin position="513"/>
        <end position="526"/>
    </location>
</feature>
<sequence length="729" mass="76445">MSESFQTPFPTDSSRSQAFALKTTRPCDTGAWVALSSSSQLETNGQTRICAKKSGSGTKELTLNLRSKLRARRTTSFASLQDRKKENEIHHGPRLGRKSSRASSRRSLDSPFCSQPSSPNKCEPALSAQVSRSNSKRNRSSGSESGDPTSPAPKRRNSTNIPETDFAIALLPSPSRGSPLPAGAGAQGELNRRPSHPDLGCDSIFGLDDGLDFLQASLPPVDFNRPPSQLSIYAPMGLSGQTYRPRADSLISNDRFAADVLAASTPYTANRVSFGTQIPAEPQASFVLEPSPTLLKRDALDSLAENMSLTSVMEPSFLNHELSADRTPWITDSLISPPTIYRRQSLDSEQDDSQDSPTGLAGATSILGLDTAMSSGPGSDNAQTKGGHANAHEQEHASQDPGAQGSKGTNVHQPREATGRVRSGTVIASAPVAAPVLVGRSRTGTITAVPVPHVQNQTRQRSGTVTPNSAPKLPLDSEPALPVAGRSRSGTITATRPKSGSKASSLGMDADEALAKEAAVEPHVDADYDPTPADEMEFSSAPNPDIDPELDDDMGDITFCSSHIPNVRSPGVGPPANKASRKSKPALLSSATEPGIADAKTTSGDTDLAAATKGESGSGGRKSGSGDNGKRSKRINLKAALGLNPKSAARQPKDSTSAQGSSSGSSRLKQSAHGPLTAPSSHEDAALSSDPLDLLSRFDENDFNKPFEGSIKKSGRGRKSRGRGAKASQ</sequence>
<evidence type="ECO:0000313" key="3">
    <source>
        <dbReference type="Proteomes" id="UP000298030"/>
    </source>
</evidence>
<accession>A0A4Y7TE37</accession>
<gene>
    <name evidence="2" type="ORF">FA13DRAFT_1774035</name>
</gene>
<feature type="region of interest" description="Disordered" evidence="1">
    <location>
        <begin position="369"/>
        <end position="424"/>
    </location>
</feature>
<feature type="compositionally biased region" description="Basic and acidic residues" evidence="1">
    <location>
        <begin position="81"/>
        <end position="91"/>
    </location>
</feature>
<reference evidence="2 3" key="1">
    <citation type="journal article" date="2019" name="Nat. Ecol. Evol.">
        <title>Megaphylogeny resolves global patterns of mushroom evolution.</title>
        <authorList>
            <person name="Varga T."/>
            <person name="Krizsan K."/>
            <person name="Foldi C."/>
            <person name="Dima B."/>
            <person name="Sanchez-Garcia M."/>
            <person name="Sanchez-Ramirez S."/>
            <person name="Szollosi G.J."/>
            <person name="Szarkandi J.G."/>
            <person name="Papp V."/>
            <person name="Albert L."/>
            <person name="Andreopoulos W."/>
            <person name="Angelini C."/>
            <person name="Antonin V."/>
            <person name="Barry K.W."/>
            <person name="Bougher N.L."/>
            <person name="Buchanan P."/>
            <person name="Buyck B."/>
            <person name="Bense V."/>
            <person name="Catcheside P."/>
            <person name="Chovatia M."/>
            <person name="Cooper J."/>
            <person name="Damon W."/>
            <person name="Desjardin D."/>
            <person name="Finy P."/>
            <person name="Geml J."/>
            <person name="Haridas S."/>
            <person name="Hughes K."/>
            <person name="Justo A."/>
            <person name="Karasinski D."/>
            <person name="Kautmanova I."/>
            <person name="Kiss B."/>
            <person name="Kocsube S."/>
            <person name="Kotiranta H."/>
            <person name="LaButti K.M."/>
            <person name="Lechner B.E."/>
            <person name="Liimatainen K."/>
            <person name="Lipzen A."/>
            <person name="Lukacs Z."/>
            <person name="Mihaltcheva S."/>
            <person name="Morgado L.N."/>
            <person name="Niskanen T."/>
            <person name="Noordeloos M.E."/>
            <person name="Ohm R.A."/>
            <person name="Ortiz-Santana B."/>
            <person name="Ovrebo C."/>
            <person name="Racz N."/>
            <person name="Riley R."/>
            <person name="Savchenko A."/>
            <person name="Shiryaev A."/>
            <person name="Soop K."/>
            <person name="Spirin V."/>
            <person name="Szebenyi C."/>
            <person name="Tomsovsky M."/>
            <person name="Tulloss R.E."/>
            <person name="Uehling J."/>
            <person name="Grigoriev I.V."/>
            <person name="Vagvolgyi C."/>
            <person name="Papp T."/>
            <person name="Martin F.M."/>
            <person name="Miettinen O."/>
            <person name="Hibbett D.S."/>
            <person name="Nagy L.G."/>
        </authorList>
    </citation>
    <scope>NUCLEOTIDE SEQUENCE [LARGE SCALE GENOMIC DNA]</scope>
    <source>
        <strain evidence="2 3">FP101781</strain>
    </source>
</reference>
<dbReference type="EMBL" id="QPFP01000017">
    <property type="protein sequence ID" value="TEB31832.1"/>
    <property type="molecule type" value="Genomic_DNA"/>
</dbReference>
<feature type="region of interest" description="Disordered" evidence="1">
    <location>
        <begin position="74"/>
        <end position="197"/>
    </location>
</feature>
<dbReference type="OrthoDB" id="3055857at2759"/>
<proteinExistence type="predicted"/>
<feature type="compositionally biased region" description="Gly residues" evidence="1">
    <location>
        <begin position="616"/>
        <end position="627"/>
    </location>
</feature>
<feature type="compositionally biased region" description="Low complexity" evidence="1">
    <location>
        <begin position="655"/>
        <end position="672"/>
    </location>
</feature>
<feature type="region of interest" description="Disordered" evidence="1">
    <location>
        <begin position="451"/>
        <end position="729"/>
    </location>
</feature>
<evidence type="ECO:0000256" key="1">
    <source>
        <dbReference type="SAM" id="MobiDB-lite"/>
    </source>
</evidence>
<feature type="compositionally biased region" description="Low complexity" evidence="1">
    <location>
        <begin position="686"/>
        <end position="695"/>
    </location>
</feature>
<feature type="compositionally biased region" description="Basic residues" evidence="1">
    <location>
        <begin position="713"/>
        <end position="729"/>
    </location>
</feature>
<keyword evidence="3" id="KW-1185">Reference proteome</keyword>
<dbReference type="Proteomes" id="UP000298030">
    <property type="component" value="Unassembled WGS sequence"/>
</dbReference>
<dbReference type="AlphaFoldDB" id="A0A4Y7TE37"/>
<feature type="compositionally biased region" description="Polar residues" evidence="1">
    <location>
        <begin position="488"/>
        <end position="504"/>
    </location>
</feature>
<feature type="compositionally biased region" description="Basic and acidic residues" evidence="1">
    <location>
        <begin position="696"/>
        <end position="705"/>
    </location>
</feature>
<protein>
    <submittedName>
        <fullName evidence="2">Uncharacterized protein</fullName>
    </submittedName>
</protein>
<feature type="compositionally biased region" description="Acidic residues" evidence="1">
    <location>
        <begin position="546"/>
        <end position="555"/>
    </location>
</feature>
<feature type="compositionally biased region" description="Polar residues" evidence="1">
    <location>
        <begin position="454"/>
        <end position="469"/>
    </location>
</feature>
<feature type="compositionally biased region" description="Low complexity" evidence="1">
    <location>
        <begin position="169"/>
        <end position="184"/>
    </location>
</feature>
<name>A0A4Y7TE37_COPMI</name>
<organism evidence="2 3">
    <name type="scientific">Coprinellus micaceus</name>
    <name type="common">Glistening ink-cap mushroom</name>
    <name type="synonym">Coprinus micaceus</name>
    <dbReference type="NCBI Taxonomy" id="71717"/>
    <lineage>
        <taxon>Eukaryota</taxon>
        <taxon>Fungi</taxon>
        <taxon>Dikarya</taxon>
        <taxon>Basidiomycota</taxon>
        <taxon>Agaricomycotina</taxon>
        <taxon>Agaricomycetes</taxon>
        <taxon>Agaricomycetidae</taxon>
        <taxon>Agaricales</taxon>
        <taxon>Agaricineae</taxon>
        <taxon>Psathyrellaceae</taxon>
        <taxon>Coprinellus</taxon>
    </lineage>
</organism>
<evidence type="ECO:0000313" key="2">
    <source>
        <dbReference type="EMBL" id="TEB31832.1"/>
    </source>
</evidence>
<feature type="compositionally biased region" description="Basic residues" evidence="1">
    <location>
        <begin position="92"/>
        <end position="104"/>
    </location>
</feature>
<feature type="compositionally biased region" description="Polar residues" evidence="1">
    <location>
        <begin position="372"/>
        <end position="384"/>
    </location>
</feature>
<comment type="caution">
    <text evidence="2">The sequence shown here is derived from an EMBL/GenBank/DDBJ whole genome shotgun (WGS) entry which is preliminary data.</text>
</comment>